<dbReference type="Pfam" id="PF13948">
    <property type="entry name" value="DUF4215"/>
    <property type="match status" value="1"/>
</dbReference>
<accession>A0AAD2D656</accession>
<feature type="transmembrane region" description="Helical" evidence="5">
    <location>
        <begin position="490"/>
        <end position="508"/>
    </location>
</feature>
<evidence type="ECO:0000256" key="4">
    <source>
        <dbReference type="SAM" id="MobiDB-lite"/>
    </source>
</evidence>
<gene>
    <name evidence="6" type="ORF">ECRASSUSDP1_LOCUS24245</name>
</gene>
<feature type="region of interest" description="Disordered" evidence="4">
    <location>
        <begin position="602"/>
        <end position="624"/>
    </location>
</feature>
<keyword evidence="5" id="KW-0812">Transmembrane</keyword>
<evidence type="ECO:0000313" key="6">
    <source>
        <dbReference type="EMBL" id="CAI2382759.1"/>
    </source>
</evidence>
<feature type="transmembrane region" description="Helical" evidence="5">
    <location>
        <begin position="514"/>
        <end position="541"/>
    </location>
</feature>
<name>A0AAD2D656_EUPCR</name>
<dbReference type="Proteomes" id="UP001295684">
    <property type="component" value="Unassembled WGS sequence"/>
</dbReference>
<keyword evidence="5" id="KW-1133">Transmembrane helix</keyword>
<keyword evidence="1" id="KW-0732">Signal</keyword>
<sequence length="624" mass="68957">MILMRRAEMGVMLCESWKKGFGGMGRKCRMCVEMGRLRCGGEGAMRNRMVGWIYCDDGNKEDGDGCSSDCRQEVGYICYPKDNETKDTCYELCGDGIQFTHTEEENYCDDGNSYSGDGCSRDCKVEEGFTCSGGSATSKDVCKRECAVKNCKGCIGESYLQCYVCKNGYDLQDDFSCETSSVPENVKQMGSATTAASGAATSVAVGISILSMSSPMAVWFLANQFQLFSLLLLANAELPESIIAYINNNGIFSFSMDFIPVMNNPSENMLTSQVHRNQSNEQLGNIGLESESSLVNLGGIMCTLLMLGMAHLVIYVLPRPVYPVGDTSCKARASRVLTKLCEAFKLGVYVRLGLEGFQFVLLSSFSESKSMQLSSISSVISTCFGVMCLCACIAFWGLTVLVSLRGSSETEIERSKLDEFKAGLRESKAAQLYTPVLLLRRVWFVLWLVCWLGSAPTLSVGGLIGFQSLYLLCLIFVRPFQEKANNLIELINEIIFSLLTCVLLQVNTESRWTGIIQTVFVMAMMANTVIVTMILTVVFIIQIKRKCENTNPNVLRSNKVINTTDMSINNLQRMRKFTRNECSSSAISLESNIVSKIPIPISKTPPIQPPDINSKVPPREEFKF</sequence>
<comment type="caution">
    <text evidence="6">The sequence shown here is derived from an EMBL/GenBank/DDBJ whole genome shotgun (WGS) entry which is preliminary data.</text>
</comment>
<feature type="transmembrane region" description="Helical" evidence="5">
    <location>
        <begin position="294"/>
        <end position="317"/>
    </location>
</feature>
<evidence type="ECO:0008006" key="8">
    <source>
        <dbReference type="Google" id="ProtNLM"/>
    </source>
</evidence>
<organism evidence="6 7">
    <name type="scientific">Euplotes crassus</name>
    <dbReference type="NCBI Taxonomy" id="5936"/>
    <lineage>
        <taxon>Eukaryota</taxon>
        <taxon>Sar</taxon>
        <taxon>Alveolata</taxon>
        <taxon>Ciliophora</taxon>
        <taxon>Intramacronucleata</taxon>
        <taxon>Spirotrichea</taxon>
        <taxon>Hypotrichia</taxon>
        <taxon>Euplotida</taxon>
        <taxon>Euplotidae</taxon>
        <taxon>Moneuplotes</taxon>
    </lineage>
</organism>
<reference evidence="6" key="1">
    <citation type="submission" date="2023-07" db="EMBL/GenBank/DDBJ databases">
        <authorList>
            <consortium name="AG Swart"/>
            <person name="Singh M."/>
            <person name="Singh A."/>
            <person name="Seah K."/>
            <person name="Emmerich C."/>
        </authorList>
    </citation>
    <scope>NUCLEOTIDE SEQUENCE</scope>
    <source>
        <strain evidence="6">DP1</strain>
    </source>
</reference>
<dbReference type="NCBIfam" id="TIGR02232">
    <property type="entry name" value="myxo_disulf_rpt"/>
    <property type="match status" value="2"/>
</dbReference>
<protein>
    <recommendedName>
        <fullName evidence="8">TRP C-terminal domain-containing protein</fullName>
    </recommendedName>
</protein>
<dbReference type="AlphaFoldDB" id="A0AAD2D656"/>
<keyword evidence="3" id="KW-1015">Disulfide bond</keyword>
<evidence type="ECO:0000256" key="3">
    <source>
        <dbReference type="ARBA" id="ARBA00023157"/>
    </source>
</evidence>
<evidence type="ECO:0000256" key="5">
    <source>
        <dbReference type="SAM" id="Phobius"/>
    </source>
</evidence>
<feature type="transmembrane region" description="Helical" evidence="5">
    <location>
        <begin position="460"/>
        <end position="478"/>
    </location>
</feature>
<feature type="transmembrane region" description="Helical" evidence="5">
    <location>
        <begin position="379"/>
        <end position="404"/>
    </location>
</feature>
<keyword evidence="7" id="KW-1185">Reference proteome</keyword>
<keyword evidence="2" id="KW-0677">Repeat</keyword>
<dbReference type="EMBL" id="CAMPGE010024952">
    <property type="protein sequence ID" value="CAI2382759.1"/>
    <property type="molecule type" value="Genomic_DNA"/>
</dbReference>
<keyword evidence="5" id="KW-0472">Membrane</keyword>
<evidence type="ECO:0000256" key="1">
    <source>
        <dbReference type="ARBA" id="ARBA00022729"/>
    </source>
</evidence>
<dbReference type="InterPro" id="IPR011936">
    <property type="entry name" value="Myxo_disulph_rpt"/>
</dbReference>
<proteinExistence type="predicted"/>
<evidence type="ECO:0000256" key="2">
    <source>
        <dbReference type="ARBA" id="ARBA00022737"/>
    </source>
</evidence>
<evidence type="ECO:0000313" key="7">
    <source>
        <dbReference type="Proteomes" id="UP001295684"/>
    </source>
</evidence>